<feature type="domain" description="Ketosynthase family 3 (KS3)" evidence="12">
    <location>
        <begin position="32"/>
        <end position="458"/>
    </location>
</feature>
<dbReference type="EMBL" id="LC208004">
    <property type="protein sequence ID" value="BAW35616.1"/>
    <property type="molecule type" value="Genomic_DNA"/>
</dbReference>
<dbReference type="SMART" id="SM00823">
    <property type="entry name" value="PKS_PP"/>
    <property type="match status" value="4"/>
</dbReference>
<feature type="domain" description="Carrier" evidence="11">
    <location>
        <begin position="3467"/>
        <end position="3542"/>
    </location>
</feature>
<dbReference type="FunFam" id="1.10.1200.10:FF:000007">
    <property type="entry name" value="Probable polyketide synthase pks17"/>
    <property type="match status" value="4"/>
</dbReference>
<feature type="domain" description="Ketosynthase family 3 (KS3)" evidence="12">
    <location>
        <begin position="1801"/>
        <end position="2227"/>
    </location>
</feature>
<evidence type="ECO:0000256" key="6">
    <source>
        <dbReference type="ARBA" id="ARBA00023194"/>
    </source>
</evidence>
<sequence length="7387" mass="772165">MNEEKLRYFLKRVTADLHETRRRLQAVESEDQEPIAIIGMSCRYPGGVQSPEDLWRLVSEGGDGISEFPTDRGWDIERLFDDDPDGSGTSYVREGGFLHDANYFDPAFFGINAREALAMDPQQRLLLETTWEVFERAGIDATSMSGSKTGVFAGVMYHDYASRLRAVPPGVEGYLGTGGSSSIASGRVAYTFGLEGPALTVDTACSSSLVTLHLAMQALRNGECSMALAGGVTVMSTPGTFTEFSRQRGLSFDGRCKSFAAAADGTGWSEGAGMLLVERLSDARKNGHRVLAVVRGSATNQDGASNGLTAPNGPSQQRVIRQALASARLTADQIDVVEAHGTGTRLGDPIEAQALLATYGKEKSAERPLLLGSIKSNVGHTQAAAGVAGIIKMVKAIEHGYVPRTLHVDEPSPHIDWSAGAVSLLTEGRPWPETGRPRRAAVSSFGISGTNAHLIIEQPPAPDEATDEATDGATDEATEAVAGAAPRTLPLLPWVLSGKGEDALRAQAARLHAYVTERPGLDPVSVGYALATTRAALQDRAAVIAGDRETFLDRLAALAAGEPAAGLIQGAETRGKLAFLFTGQGSQRLGMGRELYETYPAFAAALDEVCAALDPRLERPLKEVLFGDDATALDRTGFTQPALFAIEVALFRLVESWGLTPDFVSGHSIGEIAAAHVAGVLSLPDAALLVAARGRLMQRLPGGGAMIAVQASEDEVTPFLTERVSIAALNGPTSVVIAGDEDAAVAIAADFEAQGRKTKRLTVSHAFHSPLMDPMLEAFRKVAESLTYDTPKIPVVSNLTGGIAPAAEIATADFWVRHVREAVRFLDGIRTLEAQGVTSYLELGPDGVLSALAQECVTGDGAGFTPVLRKGRPEAEALTTALATLHTRGTAPDWEAYYAGTGAERVELPTYAFQREHYWLDAGTAYGDVSSVGLGTADHPLLGAAVSLAAAEGFLFTGRLSLDTHPWLADHAIMGAVLLPGTAFVELAVRAGEQAGCDLVEELTLEAPLILPEQGGVRLQIAVGAQDDTGRRTLALHSRPDTATDDEPWVRHATGLLAQGAPTAPFDLSAWPPAGAERIDTDGLYEGLEAAGFGYGPAFQGLRTAWRSDGEVYAEVALPEGTEPGAALFGVHPALLDAVLHTIGLSDLTETPGQGGLPFSWTGVRVHSVGADTVRVRLTSAGNGTVSLQLADVTGAPVASVDRLALRSVSPDQLSPTRPGTASEALFRVDWTPVPAPSEPLSQTNWTSVGPNTPYPDLATLAESLEAGTEPPKYVVVSLEDAPIAARPALEDRGPGRSPGGVQGAEAPSPATTAQQTTTHVLDLLQTWLAEDRFEHSRLVVLTHATDLAHAAARGLVRSAQSENPDRILLVDTDSHADSRDALPTALASGEQEVAVREGTVKTPRLARATATPENEPTEWSPEGTVLLTGASGTLGGLFARHLVMERGVRHLLLVSRRGDQAPGAAELTAELTELGAVVRWSACDVADRDALAETLAAVPAENPLTAVIHTAGVLDDGVIASLTPERLTTTLRPKADAAWNLHELTQDADLAAFVLFSSAAGVFGGAGQGNYAAANAFLDALAEHRHRQGLPATSLAWGLWAESGGMAGDLDEAELARLQRGGVAAITAEQGRELFDAANATDHALLVPMPLDMAALRTQAGVGMLPPLFRGLVRVPPRRAAQAAAAAQSGALAQQLAGTSEAEAEAIVLTLVRTQVAAVLGNAGPETVDPQRAFSEVGFDSLTAVELRNRLTAVTGVRLPATLIFDYPTPAALATYLRAEAQGSQSDAAVPVATATAHDDDPIAIVAMSCRFPGGVTSPEDLWKLVTEGTDAITDMPTDRGWDIESLYDDDPDQQGTSYARNGGFLHDAHHFDPVFFGISPREALAMDPQQRLLLETTWEAFERAGIDPATARGSRTGVYTGVMYNDYGTLLHRAPDGLEGYMGTASSGSVASGRVSYTFGLEGPAVTVDTACSSSLVTLHMAVQALRNGECSLALAGGVTVMATPGTFVAFSKQRGLATDGRCKPFADAADGTAWGEGVGMLLVERLSDARKNGHPVLAVVRGSAINQDGASNGLTAPNGPSQQRVIRQALAGARLSAAEIDVVEAHGTGTTLGDPIEAQALLATYGQERTEDEPLWLGSVKSNFGHTQAAAGVAGIIKMVKAIEHGVLPQTLHVDEPSSHVDWSAGAVALLTEGRPWPETGRPRRAAVSSFGISGTNAHTIIEQAPEPEGPAASDAESAAESRALPLLPWVVSGKDEDALRAQAARLHSHVAERPDLDPVSVGYSLATTRSALEHRAAVVAEDREAFLDRLAALAAGEPAAGVVEDAETRGNLAFLFTGQGSQWLGMGRELYAAYPVFAEALDAVCAALDTHLEQPLKTVLFGDDAEVLDQTAFTQPALFAIEVALFRLAEAWGLRPDYLSGHSIGEIAAAHVAGVFSLADAAKLVAARGRLMQELPAGGAMIAVQASEDEVTPLLTERVSLAALNGPTSVVIAGDEDAAVQIAADFETQGRKTKRLTVSHAFHSPRMDGMLDAFRQVAEELSYEAPRIPIVSNLTGDVVSADDITSPDFWVRHVREAVRFLDGMRTLEAQGVTTYLELGPDGVLSAMGQECVTGEGAGFTSVLRSGRPEAESLTTALAALHTRGIAPDWEAYYAGTGAERVELPTYAFQHERYWIEVPASVGDVASAGLGAADHPLLGTAMSLAAAEGFLFTGRLSLETHPWLADHAVMGSVLLPGTAFVELAVRAGEQAGCDLVEELTLEAPLILPERGGIQLQIAVGAEEDSGRRTLEFHSRPEAGDDEVPWVRHATGVLVESAPSSASSFELSAWPPAGAERIEIDGLYEGLAEAGFGYGPAFQGVRAAWRGDGEVYAEVALPEGVEPGADLFGLHPALLDAVLHAVALGGPNENLGQGGLPFSWTGVRVHSVGADSVRVRLSSAGNGTVALQLADVTGAPVASVERLALRAVSPEQLGADQAGGGAADALFRVDWIPVPAPSGTPSADRVAVVGPEVPGLGVDAETYPDLAALAEAIESGSASPAHVVVSARTAPGENPSTAAMAHETAVRVLALLQEWLAEDRFVDARLVVLTQGAVATGADDTVTEPAQATATGLIRSAQSENIGRVILVDLDDDPDSLAALPAALESGEQELAVRQGTVMTPRLARTTAPAPDREPAVFDADGTVLITGAGGMLGNLFARHLVVERGVRRLLLVSRRGDQAPGAAELTAELADLGAQAQWVACDVADRDALARVIESVPAEHPLTAVMHTAGVLDDGVIGSLTPERMAAVLRPKVDAAWNLHELTADLELSAFVLFSSAAGVFGGAGQGNYAAANAFLDALAQHRRSAGLPATSLAWGLWAESGGMAGELDEAELARLQRGGVAAITAEQGRELFDLADGADDALLVPMPLDMAALREQAGAGMLPPLFRALVRVPPRRAAQAAAAARSGALARQLAGASEAEAEVIVLGVVRAQVAAVLGFSGPDAVDPQRAFSEVGFDSLTAVELRNRLTAVSGVRLPATLIFDYPNPIALAAYLRAEAQGSQENAAGPVVAATAGDDEPIAIVAMSCRFPGGVTSPEDLWKLVTGGGDAITDMPTDRGWDIESLYDDDPDRQGTSYARNGGFLHDAHHFDPVFFGISPREALAMDPQQRLLLETSWEAFERAGIDPATARGSRTGVYTGVMYNDYGTLLHRAPDGLEGYMGTAASGSVASGRVSYTFGLEGPAVTVDTACSSSLVTLHMAVQALRSGECSLALAGGVTVMATPGTFVAFSKQRGLATDGRCKPFAAAADGTAWGEGVGMLLVERLSDARKNGHPVLAVVRGSAINQDGASNGLTAPNGPSQQRVIRQALANARLSAAEVDAVEAHGTGTRLGDPIEAQALLATYGQERTEDEPLWLGSVKSNFGHTQAAAGVAGIIKMVKAIEHGVLPRTLHVDEPSPHVDWSMGAVSLLTEQRDWPETGRPRRAAVSSFGISGTNAHTIIEQAPEPRETAAGSAEPSGDAPGVLPWPLSARGEAGLRAQAAKLLDHLGADPGLRPADIGYSLATTRAAFEQRAVLVGTDRDDFLRALTALAQGEAPVQGIGASDKTAFVFPGQGSQWAGMAVELMDTSPAFAARVHECAAALAEFTDWSLVDVLRGAEGAPSLERVDVVQPVLFSVMVSLAELWRALGVVPSAVVGHSQGEIAAACVAGILSLKDAARVVALRSQAIGRVLAGLGGMVSVALPVSDVRERIAAWGEDRISIAAVNGPSSVVVSGEPESLDELLASCEADEVRARRVPVDYASHSAQVEMLRDELLDLLAPVQPKTAQVPFLSTVTGEWVEGPELDAEYWFTNLRRTVELEGAVRRLLDEGFGVFIESSAHPVLTMGVQETAEDAGQDAAAIGSLRRDEGGLKRFWASVGEAWSRGVSVDWDAVFEGTGARRTELPTYAFQHERYWIDVPATVGDVTSAGLGAADHPLLGAAVELPDLEGFLFTGRLSLETHPWLADHAVMGSVLLPGTAFVELAVRAGEQVGCDLVEELTLEAPLILPERGGIQLQITVGARDDSGRRTLALHSHPDGTGDEVPWVRHATGVLVESAPSSAPSFELSAWPPAGAERIEIDGLYEGLAEAGFGYGPAFQGVRAAWRGDGEVYAEVALPEGVEPGADLFGLHPALLDAVLHAIALGDLTENLDGVGLPFSWTGVRVHSVGADSVRVRLSSAGNGTVAFQLADVTGAPVASVERLALRTVSPEQLGGDRAGGGAADALFRVDWIPVPAPSGTPSDRRVAVVGPDVPGLGIEAETYPDLTALAEEIATGATAPDHVIVSLAPHATSGEVSSPVAMAHESAVHALSGLQTWLAEDRFADARLVVLTQGAVATATDDPATSLAQTTVTGLIRSAQSENPGRVILVDLDGHPDSLAVLPAALDSDEQELALRQGAVKAPRLVRATAPDADQEIPAFGADGTVLITGAGGMLGNLFARHLVVERGVRRLLLVSRRGDQAPGAAELTAELADLGAQAQWVACDVADRDALARVIESVPAEHPLTAVMHTAGVLDDGVIGALTPERMAAVLRPKVDAAWNLHELTADLDLSAFVLFSSAAGVFGGAGQGNYAAANSFLDALAQHRRAQGLPAASLAWGLWAEASAMTGELDEAELARLRRGGVVALTADQGLELFDLADAVDEALLVPMPLDLGALRAQAGAGMLPPLFRGLVRVPPRRAAQAAAAAAQSGALAQQLAGTSEAEAEAIVLGVVRTQVAAVLGFSGPDAVDPQRAFSEVGFDSLTAVELRNRLTAVSGVRLPATLIFDYPNPIALATYLRAEAQGSQSDAAVPVATATANDDDPIAIVAMSCRFPGGVTSPEELWKMVVEGTDAITDMPTDRGWDIESLYDDDPDQRGTSYARNGGFLHDAHHFDPVFFGISPREALAMDPQQRLLLETSWEAFERAGIDPAVLRGSQTGVYTGVMYNDYGSLLYRAPDGLEGYISTASSGSVASGRVSYTFGLEGPAVTVDTACSSSLVTLHMAVQALRNGECSLALAGGVTVMATPGTFVAFSKQRGLATDGRCKPFADAADGTAWGEGVGMLLVERLSDARKNGHPVLAVVRGSAINQDGASNGLTAPNGPSQQRVIRQALANARLSASEVDVVEAHGTGTTLGDPIEAQALLATYGQERTEDEPLWLGSVKSNFGHTQAAAGVAGIIKTVMAIGHGVLPRTLHVDEPSSHVDWSMGAVSLLTEQREWPETGRPRRAAVSSFGISGTNAHTIIEQAPAAPARTGATVEPRALPLSPWVVSGKSEDALRAQAARLHSHVAERPDLDPVSVGYSLATTRSALEHRAAVVAEDRATFLNRLAALAAGESVGGVVEGVETRGKLAFLFTGQGSQRLGMGRELYAAYPVFAEALDAVCDALDPHLDAPLKTVLFGDDAAVLDQTAYTQPALFAVEVALFRLVAAWGVRADFLSGHSIGELAAAHVAGVFSLADASKLVAARGRLMQELPAGGAMIAVQASEDEVAPLLTERVSIAALNGPTSVVIAGDEDDAVQIAAGFEAQGRKTKRLTVSHAFHSPRMDGMLEAFREVAQGLSYEAPRIPIVSNLTGEVVSAEEIASPDFWVRHVREAVRFLDGMRTLEAQGVTTYLELGPDGVLTAMGQECVAGEGAGFTSVLRSGRAEAEALTTALAALHTRGTALDWEAYYAGTGAERVELPTYAFQHERYWIEVPVSVVGDVASAGLGAADHPLLGAAVELPDSDGFLLAGRLSLHTHPWLADHVVAGTALLPGTAFVELAIRAGDQVGCGVLEELTLEAPLVLPERGGVQLRLTVGVADEEGRRTLEVYSRPEPDADRADGSDQSWSRNASGVLASGEAAEADAAADTAEGLAAWPPAEAVAIEVDDLYERFATAGIGYGPAFQGLTAAWRRGEEVFAELRLDQRQQTDAALFGLHPALLDSALHGVALGDFVGADADGIRLPFSWSGVTLHAAGATALRVRIAPAGPDAVALSVADENGGAVASVDSLTLRTIAPEQLRATQVTYHESLFRMEWTPVPAPSAAPAGTRWAVVGQQAAEHGTDAFGLVTALESAGAECAVFPDLAELAAVVASGSARPDVVLLPLTGPAGGGGAHLAEGARLATHEALESAQAWLAEEVFAGARLAFVTRSAVATSPDARVNDLPHAPVWGLIRTAQTENPDRFLLLDLDQGETSSDALMAAAAGGEPQLAVRGGALHAPRLARVAADPKPEGEGLPGFDPDGTVLVTGATGALGGQLARHLVAGHGVRHLLLGSRRGYSAEGMPELVAELTAQGVEVSVAACDVADREALSAMLAEVDPAHPLTAVVHTAGVLDDGPLPALTPDRIDTVFRPKVDAARNLDELTRDLDLAAFVLFSSVAGTFGAPGQANYAAANVFLDALAAQRRSAGLPALSLAWGMWEERSAMTGTMTDADVRRMARSGMAPLSSRDGLELFDAACAVDGEAVLVPLHLDTAPLREQAAEGALPALFRGLVRATPRRRTAAAEAADAGGPSLARRLAGLDEAEREKVLLDLVRSHAAVVLGFEDPEAVGATRGFLELGFDSLTSVELRNRLNAATGLRLPPTLLFDQPTPELVARQLLTGLAGSVAAEGGTVSDAPRAEAAGAEPSAVFGAMMREAEELGQQGEFTRLLMDVSRFRPSFASAAELDKAPTLVRLSRGETGPALVCFPSILSIGGPHQYARFAAGFRGHRDVWALGNPGFVAGELLPANPEAVIEAQAEAVLRQTDGAPFVLLGHSSGGLLAHEVAARLEGTGVFPDAVVLLDIYSHDREAAMALQPGLRAGIDERSTGPVPVDDARLLAMGAYFRLFGQWEPREVKTPTLLVRAEEQFFDWSRDGDWRSYWELPHTVRDVPGHHFTMMEDHAATTARVVEDWLAD</sequence>
<feature type="region of interest" description="Disordered" evidence="10">
    <location>
        <begin position="3986"/>
        <end position="4005"/>
    </location>
</feature>
<feature type="active site" description="Proton acceptor; for dehydratase activity" evidence="9">
    <location>
        <position position="4492"/>
    </location>
</feature>
<feature type="region of interest" description="Disordered" evidence="10">
    <location>
        <begin position="6313"/>
        <end position="6339"/>
    </location>
</feature>
<evidence type="ECO:0000259" key="12">
    <source>
        <dbReference type="PROSITE" id="PS52004"/>
    </source>
</evidence>
<dbReference type="SUPFAM" id="SSF47336">
    <property type="entry name" value="ACP-like"/>
    <property type="match status" value="3"/>
</dbReference>
<dbReference type="InterPro" id="IPR036291">
    <property type="entry name" value="NAD(P)-bd_dom_sf"/>
</dbReference>
<dbReference type="PANTHER" id="PTHR43775:SF51">
    <property type="entry name" value="INACTIVE PHENOLPHTHIOCEROL SYNTHESIS POLYKETIDE SYNTHASE TYPE I PKS1-RELATED"/>
    <property type="match status" value="1"/>
</dbReference>
<feature type="region of interest" description="N-terminal hotdog fold" evidence="9">
    <location>
        <begin position="4460"/>
        <end position="4585"/>
    </location>
</feature>
<evidence type="ECO:0000256" key="2">
    <source>
        <dbReference type="ARBA" id="ARBA00004792"/>
    </source>
</evidence>
<keyword evidence="3" id="KW-0596">Phosphopantetheine</keyword>
<dbReference type="GO" id="GO:0006633">
    <property type="term" value="P:fatty acid biosynthetic process"/>
    <property type="evidence" value="ECO:0007669"/>
    <property type="project" value="InterPro"/>
</dbReference>
<feature type="region of interest" description="C-terminal hotdog fold" evidence="9">
    <location>
        <begin position="1076"/>
        <end position="1215"/>
    </location>
</feature>
<dbReference type="InterPro" id="IPR018201">
    <property type="entry name" value="Ketoacyl_synth_AS"/>
</dbReference>
<dbReference type="Gene3D" id="3.40.50.1820">
    <property type="entry name" value="alpha/beta hydrolase"/>
    <property type="match status" value="1"/>
</dbReference>
<feature type="active site" description="Proton acceptor; for dehydratase activity" evidence="9">
    <location>
        <position position="971"/>
    </location>
</feature>
<keyword evidence="8" id="KW-0012">Acyltransferase</keyword>
<feature type="compositionally biased region" description="Basic and acidic residues" evidence="10">
    <location>
        <begin position="6313"/>
        <end position="6330"/>
    </location>
</feature>
<evidence type="ECO:0000313" key="14">
    <source>
        <dbReference type="EMBL" id="BAW35616.1"/>
    </source>
</evidence>
<evidence type="ECO:0000256" key="7">
    <source>
        <dbReference type="ARBA" id="ARBA00023268"/>
    </source>
</evidence>
<feature type="domain" description="Carrier" evidence="11">
    <location>
        <begin position="5232"/>
        <end position="5307"/>
    </location>
</feature>
<gene>
    <name evidence="14" type="primary">nmd9</name>
</gene>
<evidence type="ECO:0000256" key="4">
    <source>
        <dbReference type="ARBA" id="ARBA00022553"/>
    </source>
</evidence>
<feature type="active site" description="Proton donor; for dehydratase activity" evidence="9">
    <location>
        <position position="1137"/>
    </location>
</feature>
<comment type="pathway">
    <text evidence="2">Antibiotic biosynthesis.</text>
</comment>
<dbReference type="InterPro" id="IPR042104">
    <property type="entry name" value="PKS_dehydratase_sf"/>
</dbReference>
<dbReference type="Pfam" id="PF00698">
    <property type="entry name" value="Acyl_transf_1"/>
    <property type="match status" value="4"/>
</dbReference>
<dbReference type="InterPro" id="IPR020802">
    <property type="entry name" value="TesA-like"/>
</dbReference>
<dbReference type="GO" id="GO:0033068">
    <property type="term" value="P:macrolide biosynthetic process"/>
    <property type="evidence" value="ECO:0007669"/>
    <property type="project" value="UniProtKB-ARBA"/>
</dbReference>
<dbReference type="SUPFAM" id="SSF55048">
    <property type="entry name" value="Probable ACP-binding domain of malonyl-CoA ACP transacylase"/>
    <property type="match status" value="4"/>
</dbReference>
<keyword evidence="5" id="KW-0808">Transferase</keyword>
<dbReference type="SUPFAM" id="SSF52151">
    <property type="entry name" value="FabD/lysophospholipase-like"/>
    <property type="match status" value="4"/>
</dbReference>
<dbReference type="Pfam" id="PF22953">
    <property type="entry name" value="SpnB_Rossmann"/>
    <property type="match status" value="4"/>
</dbReference>
<dbReference type="InterPro" id="IPR050091">
    <property type="entry name" value="PKS_NRPS_Biosynth_Enz"/>
</dbReference>
<feature type="domain" description="PKS/mFAS DH" evidence="13">
    <location>
        <begin position="939"/>
        <end position="1215"/>
    </location>
</feature>
<dbReference type="InterPro" id="IPR016039">
    <property type="entry name" value="Thiolase-like"/>
</dbReference>
<feature type="region of interest" description="C-terminal hotdog fold" evidence="9">
    <location>
        <begin position="2837"/>
        <end position="2976"/>
    </location>
</feature>
<dbReference type="Gene3D" id="3.40.47.10">
    <property type="match status" value="4"/>
</dbReference>
<dbReference type="InterPro" id="IPR049552">
    <property type="entry name" value="PKS_DH_N"/>
</dbReference>
<dbReference type="SUPFAM" id="SSF51735">
    <property type="entry name" value="NAD(P)-binding Rossmann-fold domains"/>
    <property type="match status" value="8"/>
</dbReference>
<dbReference type="InterPro" id="IPR006162">
    <property type="entry name" value="Ppantetheine_attach_site"/>
</dbReference>
<dbReference type="InterPro" id="IPR016035">
    <property type="entry name" value="Acyl_Trfase/lysoPLipase"/>
</dbReference>
<dbReference type="Gene3D" id="1.10.1200.10">
    <property type="entry name" value="ACP-like"/>
    <property type="match status" value="4"/>
</dbReference>
<dbReference type="Gene3D" id="3.10.129.110">
    <property type="entry name" value="Polyketide synthase dehydratase"/>
    <property type="match status" value="4"/>
</dbReference>
<comment type="cofactor">
    <cofactor evidence="1">
        <name>pantetheine 4'-phosphate</name>
        <dbReference type="ChEBI" id="CHEBI:47942"/>
    </cofactor>
</comment>
<evidence type="ECO:0000256" key="1">
    <source>
        <dbReference type="ARBA" id="ARBA00001957"/>
    </source>
</evidence>
<dbReference type="PROSITE" id="PS50075">
    <property type="entry name" value="CARRIER"/>
    <property type="match status" value="4"/>
</dbReference>
<dbReference type="GO" id="GO:0004315">
    <property type="term" value="F:3-oxoacyl-[acyl-carrier-protein] synthase activity"/>
    <property type="evidence" value="ECO:0007669"/>
    <property type="project" value="InterPro"/>
</dbReference>
<feature type="domain" description="PKS/mFAS DH" evidence="13">
    <location>
        <begin position="6220"/>
        <end position="6509"/>
    </location>
</feature>
<dbReference type="FunFam" id="3.40.366.10:FF:000002">
    <property type="entry name" value="Probable polyketide synthase 2"/>
    <property type="match status" value="4"/>
</dbReference>
<feature type="domain" description="Ketosynthase family 3 (KS3)" evidence="12">
    <location>
        <begin position="3561"/>
        <end position="3987"/>
    </location>
</feature>
<dbReference type="InterPro" id="IPR029058">
    <property type="entry name" value="AB_hydrolase_fold"/>
</dbReference>
<dbReference type="Pfam" id="PF16197">
    <property type="entry name" value="KAsynt_C_assoc"/>
    <property type="match status" value="4"/>
</dbReference>
<dbReference type="InterPro" id="IPR020841">
    <property type="entry name" value="PKS_Beta-ketoAc_synthase_dom"/>
</dbReference>
<feature type="domain" description="Carrier" evidence="11">
    <location>
        <begin position="7018"/>
        <end position="7093"/>
    </location>
</feature>
<dbReference type="Pfam" id="PF08990">
    <property type="entry name" value="Docking"/>
    <property type="match status" value="1"/>
</dbReference>
<dbReference type="SMART" id="SM00824">
    <property type="entry name" value="PKS_TE"/>
    <property type="match status" value="1"/>
</dbReference>
<dbReference type="Gene3D" id="3.40.366.10">
    <property type="entry name" value="Malonyl-Coenzyme A Acyl Carrier Protein, domain 2"/>
    <property type="match status" value="4"/>
</dbReference>
<dbReference type="SMART" id="SM01294">
    <property type="entry name" value="PKS_PP_betabranch"/>
    <property type="match status" value="3"/>
</dbReference>
<dbReference type="InterPro" id="IPR032821">
    <property type="entry name" value="PKS_assoc"/>
</dbReference>
<dbReference type="Pfam" id="PF21089">
    <property type="entry name" value="PKS_DH_N"/>
    <property type="match status" value="4"/>
</dbReference>
<dbReference type="PROSITE" id="PS00012">
    <property type="entry name" value="PHOSPHOPANTETHEINE"/>
    <property type="match status" value="4"/>
</dbReference>
<protein>
    <submittedName>
        <fullName evidence="14">Modular polyketide synthase</fullName>
    </submittedName>
</protein>
<dbReference type="SMART" id="SM00822">
    <property type="entry name" value="PKS_KR"/>
    <property type="match status" value="4"/>
</dbReference>
<proteinExistence type="predicted"/>
<keyword evidence="7" id="KW-0511">Multifunctional enzyme</keyword>
<dbReference type="InterPro" id="IPR020806">
    <property type="entry name" value="PKS_PP-bd"/>
</dbReference>
<dbReference type="InterPro" id="IPR049900">
    <property type="entry name" value="PKS_mFAS_DH"/>
</dbReference>
<dbReference type="InterPro" id="IPR036736">
    <property type="entry name" value="ACP-like_sf"/>
</dbReference>
<dbReference type="InterPro" id="IPR009081">
    <property type="entry name" value="PP-bd_ACP"/>
</dbReference>
<evidence type="ECO:0000256" key="5">
    <source>
        <dbReference type="ARBA" id="ARBA00022679"/>
    </source>
</evidence>
<dbReference type="SMART" id="SM00827">
    <property type="entry name" value="PKS_AT"/>
    <property type="match status" value="4"/>
</dbReference>
<dbReference type="PANTHER" id="PTHR43775">
    <property type="entry name" value="FATTY ACID SYNTHASE"/>
    <property type="match status" value="1"/>
</dbReference>
<dbReference type="FunFam" id="3.40.50.720:FF:000381">
    <property type="entry name" value="Probable polyketide synthase pks17"/>
    <property type="match status" value="1"/>
</dbReference>
<evidence type="ECO:0000256" key="3">
    <source>
        <dbReference type="ARBA" id="ARBA00022450"/>
    </source>
</evidence>
<dbReference type="SUPFAM" id="SSF53901">
    <property type="entry name" value="Thiolase-like"/>
    <property type="match status" value="4"/>
</dbReference>
<dbReference type="InterPro" id="IPR001031">
    <property type="entry name" value="Thioesterase"/>
</dbReference>
<evidence type="ECO:0000259" key="11">
    <source>
        <dbReference type="PROSITE" id="PS50075"/>
    </source>
</evidence>
<dbReference type="InterPro" id="IPR057326">
    <property type="entry name" value="KR_dom"/>
</dbReference>
<dbReference type="PROSITE" id="PS52019">
    <property type="entry name" value="PKS_MFAS_DH"/>
    <property type="match status" value="4"/>
</dbReference>
<dbReference type="SUPFAM" id="SSF53474">
    <property type="entry name" value="alpha/beta-Hydrolases"/>
    <property type="match status" value="1"/>
</dbReference>
<evidence type="ECO:0000256" key="9">
    <source>
        <dbReference type="PROSITE-ProRule" id="PRU01363"/>
    </source>
</evidence>
<dbReference type="Gene3D" id="3.30.70.3290">
    <property type="match status" value="4"/>
</dbReference>
<keyword evidence="6" id="KW-0045">Antibiotic biosynthesis</keyword>
<feature type="region of interest" description="C-terminal hotdog fold" evidence="9">
    <location>
        <begin position="4599"/>
        <end position="4738"/>
    </location>
</feature>
<dbReference type="Pfam" id="PF02801">
    <property type="entry name" value="Ketoacyl-synt_C"/>
    <property type="match status" value="4"/>
</dbReference>
<dbReference type="Pfam" id="PF00975">
    <property type="entry name" value="Thioesterase"/>
    <property type="match status" value="1"/>
</dbReference>
<reference evidence="14" key="1">
    <citation type="journal article" date="2017" name="Angew. Chem. Int. Ed. Engl.">
        <title>Characterization of Giant Modular PKSs Provides Insight into Genetic Mechanism for Structural Diversification of Aminopolyol Polyketides.</title>
        <authorList>
            <person name="Zhang L."/>
            <person name="Hashimoto T."/>
            <person name="Qin B."/>
            <person name="Hashimoto J."/>
            <person name="Kozone I."/>
            <person name="Kawahara I."/>
            <person name="Okada M."/>
            <person name="Awakawa T."/>
            <person name="Ito T."/>
            <person name="Asakawa Y."/>
            <person name="Ueki M."/>
            <person name="Takahashi S."/>
            <person name="Osada H."/>
            <person name="Wakimoto T."/>
            <person name="Ikeda H."/>
            <person name="Shin-ya K."/>
            <person name="Abe I."/>
        </authorList>
    </citation>
    <scope>NUCLEOTIDE SEQUENCE</scope>
    <source>
        <strain evidence="14">RK95-74</strain>
    </source>
</reference>
<dbReference type="Pfam" id="PF08659">
    <property type="entry name" value="KR"/>
    <property type="match status" value="4"/>
</dbReference>
<feature type="region of interest" description="N-terminal hotdog fold" evidence="9">
    <location>
        <begin position="939"/>
        <end position="1064"/>
    </location>
</feature>
<dbReference type="Gene3D" id="3.40.50.720">
    <property type="entry name" value="NAD(P)-binding Rossmann-like Domain"/>
    <property type="match status" value="4"/>
</dbReference>
<evidence type="ECO:0000256" key="8">
    <source>
        <dbReference type="ARBA" id="ARBA00023315"/>
    </source>
</evidence>
<feature type="region of interest" description="N-terminal hotdog fold" evidence="9">
    <location>
        <begin position="6220"/>
        <end position="6350"/>
    </location>
</feature>
<feature type="active site" description="Proton acceptor; for dehydratase activity" evidence="9">
    <location>
        <position position="2730"/>
    </location>
</feature>
<dbReference type="GO" id="GO:0031177">
    <property type="term" value="F:phosphopantetheine binding"/>
    <property type="evidence" value="ECO:0007669"/>
    <property type="project" value="InterPro"/>
</dbReference>
<feature type="region of interest" description="C-terminal hotdog fold" evidence="9">
    <location>
        <begin position="6369"/>
        <end position="6509"/>
    </location>
</feature>
<evidence type="ECO:0000259" key="13">
    <source>
        <dbReference type="PROSITE" id="PS52019"/>
    </source>
</evidence>
<dbReference type="PROSITE" id="PS52004">
    <property type="entry name" value="KS3_2"/>
    <property type="match status" value="4"/>
</dbReference>
<feature type="domain" description="PKS/mFAS DH" evidence="13">
    <location>
        <begin position="4460"/>
        <end position="4738"/>
    </location>
</feature>
<feature type="domain" description="Carrier" evidence="11">
    <location>
        <begin position="1707"/>
        <end position="1782"/>
    </location>
</feature>
<feature type="region of interest" description="Disordered" evidence="10">
    <location>
        <begin position="1287"/>
        <end position="1316"/>
    </location>
</feature>
<dbReference type="CDD" id="cd00833">
    <property type="entry name" value="PKS"/>
    <property type="match status" value="4"/>
</dbReference>
<dbReference type="InterPro" id="IPR020807">
    <property type="entry name" value="PKS_DH"/>
</dbReference>
<dbReference type="Pfam" id="PF00109">
    <property type="entry name" value="ketoacyl-synt"/>
    <property type="match status" value="4"/>
</dbReference>
<feature type="domain" description="PKS/mFAS DH" evidence="13">
    <location>
        <begin position="2698"/>
        <end position="2976"/>
    </location>
</feature>
<dbReference type="Pfam" id="PF00550">
    <property type="entry name" value="PP-binding"/>
    <property type="match status" value="4"/>
</dbReference>
<dbReference type="FunFam" id="3.40.47.10:FF:000019">
    <property type="entry name" value="Polyketide synthase type I"/>
    <property type="match status" value="4"/>
</dbReference>
<dbReference type="InterPro" id="IPR014043">
    <property type="entry name" value="Acyl_transferase_dom"/>
</dbReference>
<feature type="active site" description="Proton donor; for dehydratase activity" evidence="9">
    <location>
        <position position="6430"/>
    </location>
</feature>
<feature type="region of interest" description="N-terminal hotdog fold" evidence="9">
    <location>
        <begin position="2698"/>
        <end position="2823"/>
    </location>
</feature>
<dbReference type="CDD" id="cd08956">
    <property type="entry name" value="KR_3_FAS_SDR_x"/>
    <property type="match status" value="4"/>
</dbReference>
<dbReference type="SMART" id="SM00826">
    <property type="entry name" value="PKS_DH"/>
    <property type="match status" value="4"/>
</dbReference>
<dbReference type="SMART" id="SM00825">
    <property type="entry name" value="PKS_KS"/>
    <property type="match status" value="4"/>
</dbReference>
<dbReference type="InterPro" id="IPR049551">
    <property type="entry name" value="PKS_DH_C"/>
</dbReference>
<organism evidence="14">
    <name type="scientific">Streptomyces sp. RK95-74</name>
    <dbReference type="NCBI Taxonomy" id="1934390"/>
    <lineage>
        <taxon>Bacteria</taxon>
        <taxon>Bacillati</taxon>
        <taxon>Actinomycetota</taxon>
        <taxon>Actinomycetes</taxon>
        <taxon>Kitasatosporales</taxon>
        <taxon>Streptomycetaceae</taxon>
        <taxon>Streptomyces</taxon>
    </lineage>
</organism>
<name>A0A1L7P0A2_9ACTN</name>
<feature type="domain" description="Ketosynthase family 3 (KS3)" evidence="12">
    <location>
        <begin position="5326"/>
        <end position="5752"/>
    </location>
</feature>
<dbReference type="InterPro" id="IPR013968">
    <property type="entry name" value="PKS_KR"/>
</dbReference>
<dbReference type="PROSITE" id="PS00606">
    <property type="entry name" value="KS3_1"/>
    <property type="match status" value="4"/>
</dbReference>
<dbReference type="InterPro" id="IPR016036">
    <property type="entry name" value="Malonyl_transacylase_ACP-bd"/>
</dbReference>
<dbReference type="InterPro" id="IPR001227">
    <property type="entry name" value="Ac_transferase_dom_sf"/>
</dbReference>
<keyword evidence="4" id="KW-0597">Phosphoprotein</keyword>
<dbReference type="Pfam" id="PF14765">
    <property type="entry name" value="PS-DH"/>
    <property type="match status" value="4"/>
</dbReference>
<evidence type="ECO:0000256" key="10">
    <source>
        <dbReference type="SAM" id="MobiDB-lite"/>
    </source>
</evidence>
<dbReference type="InterPro" id="IPR015083">
    <property type="entry name" value="NorB/c/GfsB-D-like_docking"/>
</dbReference>
<accession>A0A1L7P0A2</accession>
<dbReference type="InterPro" id="IPR014031">
    <property type="entry name" value="Ketoacyl_synth_C"/>
</dbReference>
<feature type="active site" description="Proton acceptor; for dehydratase activity" evidence="9">
    <location>
        <position position="6252"/>
    </location>
</feature>
<feature type="active site" description="Proton donor; for dehydratase activity" evidence="9">
    <location>
        <position position="4660"/>
    </location>
</feature>
<dbReference type="InterPro" id="IPR014030">
    <property type="entry name" value="Ketoacyl_synth_N"/>
</dbReference>
<dbReference type="InterPro" id="IPR055123">
    <property type="entry name" value="SpnB-like_Rossmann"/>
</dbReference>
<feature type="active site" description="Proton donor; for dehydratase activity" evidence="9">
    <location>
        <position position="2898"/>
    </location>
</feature>
<dbReference type="GO" id="GO:0004312">
    <property type="term" value="F:fatty acid synthase activity"/>
    <property type="evidence" value="ECO:0007669"/>
    <property type="project" value="TreeGrafter"/>
</dbReference>